<keyword evidence="2" id="KW-1185">Reference proteome</keyword>
<organism evidence="1 2">
    <name type="scientific">Methanofollis liminatans DSM 4140</name>
    <dbReference type="NCBI Taxonomy" id="28892"/>
    <lineage>
        <taxon>Archaea</taxon>
        <taxon>Methanobacteriati</taxon>
        <taxon>Methanobacteriota</taxon>
        <taxon>Stenosarchaea group</taxon>
        <taxon>Methanomicrobia</taxon>
        <taxon>Methanomicrobiales</taxon>
        <taxon>Methanomicrobiaceae</taxon>
        <taxon>Methanofollis</taxon>
    </lineage>
</organism>
<reference evidence="1 2" key="1">
    <citation type="submission" date="2011-08" db="EMBL/GenBank/DDBJ databases">
        <title>The complete genome of Methanofollis liminatans DSM 4140.</title>
        <authorList>
            <consortium name="US DOE Joint Genome Institute (JGI-PGF)"/>
            <person name="Lucas S."/>
            <person name="Han J."/>
            <person name="Lapidus A."/>
            <person name="Bruce D."/>
            <person name="Goodwin L."/>
            <person name="Pitluck S."/>
            <person name="Peters L."/>
            <person name="Kyrpides N."/>
            <person name="Mavromatis K."/>
            <person name="Ivanova N."/>
            <person name="Mikhailova N."/>
            <person name="Lu M."/>
            <person name="Detter J.C."/>
            <person name="Tapia R."/>
            <person name="Han C."/>
            <person name="Land M."/>
            <person name="Hauser L."/>
            <person name="Markowitz V."/>
            <person name="Cheng J.-F."/>
            <person name="Hugenholtz P."/>
            <person name="Woyke T."/>
            <person name="Wu D."/>
            <person name="Spring S."/>
            <person name="Schuler E."/>
            <person name="Brambilla E."/>
            <person name="Klenk H.-P."/>
            <person name="Eisen J.A."/>
        </authorList>
    </citation>
    <scope>NUCLEOTIDE SEQUENCE [LARGE SCALE GENOMIC DNA]</scope>
    <source>
        <strain evidence="1 2">DSM 4140</strain>
    </source>
</reference>
<gene>
    <name evidence="1" type="ORF">Metli_1520</name>
</gene>
<name>J0S0T7_9EURY</name>
<dbReference type="HOGENOM" id="CLU_074745_0_0_2"/>
<dbReference type="Pfam" id="PF03692">
    <property type="entry name" value="CxxCxxCC"/>
    <property type="match status" value="1"/>
</dbReference>
<dbReference type="Proteomes" id="UP000005095">
    <property type="component" value="Chromosome"/>
</dbReference>
<dbReference type="PANTHER" id="PTHR35866">
    <property type="entry name" value="PUTATIVE-RELATED"/>
    <property type="match status" value="1"/>
</dbReference>
<dbReference type="EMBL" id="CM001555">
    <property type="protein sequence ID" value="EJG07471.1"/>
    <property type="molecule type" value="Genomic_DNA"/>
</dbReference>
<protein>
    <recommendedName>
        <fullName evidence="3">Fe-S oxidoreductase</fullName>
    </recommendedName>
</protein>
<dbReference type="PANTHER" id="PTHR35866:SF2">
    <property type="entry name" value="YKGJ FAMILY CYSTEINE CLUSTER PROTEIN"/>
    <property type="match status" value="1"/>
</dbReference>
<sequence>MRTLDALADEIMATGFRCTGCGACCREVSPGSNLVMVTPAEARAVADAAGRTFDGVAEPYPDFIEGEDGARYTFDWSLRREDGRCLFLEEGRCTVYGARPWICRTYPFMLDGDRLAVSECPGLGAEMSREEARLLAALLIGRQEAEEAEEEGIRSVLASTAVPVETCAVVDSEGVWPVHG</sequence>
<evidence type="ECO:0000313" key="1">
    <source>
        <dbReference type="EMBL" id="EJG07471.1"/>
    </source>
</evidence>
<dbReference type="STRING" id="28892.Metli_1520"/>
<dbReference type="AlphaFoldDB" id="J0S0T7"/>
<proteinExistence type="predicted"/>
<accession>J0S0T7</accession>
<evidence type="ECO:0000313" key="2">
    <source>
        <dbReference type="Proteomes" id="UP000005095"/>
    </source>
</evidence>
<evidence type="ECO:0008006" key="3">
    <source>
        <dbReference type="Google" id="ProtNLM"/>
    </source>
</evidence>
<dbReference type="OrthoDB" id="36424at2157"/>
<dbReference type="InterPro" id="IPR005358">
    <property type="entry name" value="Puta_zinc/iron-chelating_dom"/>
</dbReference>